<organism evidence="5">
    <name type="scientific">marine sediment metagenome</name>
    <dbReference type="NCBI Taxonomy" id="412755"/>
    <lineage>
        <taxon>unclassified sequences</taxon>
        <taxon>metagenomes</taxon>
        <taxon>ecological metagenomes</taxon>
    </lineage>
</organism>
<evidence type="ECO:0000256" key="2">
    <source>
        <dbReference type="ARBA" id="ARBA00023172"/>
    </source>
</evidence>
<feature type="domain" description="Core-binding (CB)" evidence="4">
    <location>
        <begin position="1"/>
        <end position="34"/>
    </location>
</feature>
<dbReference type="GO" id="GO:0006310">
    <property type="term" value="P:DNA recombination"/>
    <property type="evidence" value="ECO:0007669"/>
    <property type="project" value="UniProtKB-KW"/>
</dbReference>
<dbReference type="InterPro" id="IPR044068">
    <property type="entry name" value="CB"/>
</dbReference>
<dbReference type="GO" id="GO:0015074">
    <property type="term" value="P:DNA integration"/>
    <property type="evidence" value="ECO:0007669"/>
    <property type="project" value="InterPro"/>
</dbReference>
<name>X1QGU5_9ZZZZ</name>
<proteinExistence type="predicted"/>
<dbReference type="GO" id="GO:0003677">
    <property type="term" value="F:DNA binding"/>
    <property type="evidence" value="ECO:0007669"/>
    <property type="project" value="UniProtKB-KW"/>
</dbReference>
<evidence type="ECO:0000259" key="4">
    <source>
        <dbReference type="PROSITE" id="PS51900"/>
    </source>
</evidence>
<evidence type="ECO:0000313" key="5">
    <source>
        <dbReference type="EMBL" id="GAI42474.1"/>
    </source>
</evidence>
<reference evidence="5" key="1">
    <citation type="journal article" date="2014" name="Front. Microbiol.">
        <title>High frequency of phylogenetically diverse reductive dehalogenase-homologous genes in deep subseafloor sedimentary metagenomes.</title>
        <authorList>
            <person name="Kawai M."/>
            <person name="Futagami T."/>
            <person name="Toyoda A."/>
            <person name="Takaki Y."/>
            <person name="Nishi S."/>
            <person name="Hori S."/>
            <person name="Arai W."/>
            <person name="Tsubouchi T."/>
            <person name="Morono Y."/>
            <person name="Uchiyama I."/>
            <person name="Ito T."/>
            <person name="Fujiyama A."/>
            <person name="Inagaki F."/>
            <person name="Takami H."/>
        </authorList>
    </citation>
    <scope>NUCLEOTIDE SEQUENCE</scope>
    <source>
        <strain evidence="5">Expedition CK06-06</strain>
    </source>
</reference>
<dbReference type="AlphaFoldDB" id="X1QGU5"/>
<protein>
    <recommendedName>
        <fullName evidence="6">Tyr recombinase domain-containing protein</fullName>
    </recommendedName>
</protein>
<feature type="domain" description="Tyr recombinase" evidence="3">
    <location>
        <begin position="46"/>
        <end position="109"/>
    </location>
</feature>
<keyword evidence="2" id="KW-0233">DNA recombination</keyword>
<dbReference type="EMBL" id="BARV01031867">
    <property type="protein sequence ID" value="GAI42474.1"/>
    <property type="molecule type" value="Genomic_DNA"/>
</dbReference>
<sequence>MAKQFLADMRQRGYRPATVRLHYAAIRPFLEYLGSPLKLKLSRPHHLPQYHHTGEVTAMLQKTATRTDKWSRLAERDTLMILMLAFTGMRRSELVKLTPRDIADPFLHI</sequence>
<comment type="caution">
    <text evidence="5">The sequence shown here is derived from an EMBL/GenBank/DDBJ whole genome shotgun (WGS) entry which is preliminary data.</text>
</comment>
<evidence type="ECO:0000256" key="1">
    <source>
        <dbReference type="ARBA" id="ARBA00023125"/>
    </source>
</evidence>
<dbReference type="SUPFAM" id="SSF56349">
    <property type="entry name" value="DNA breaking-rejoining enzymes"/>
    <property type="match status" value="1"/>
</dbReference>
<dbReference type="InterPro" id="IPR002104">
    <property type="entry name" value="Integrase_catalytic"/>
</dbReference>
<dbReference type="PROSITE" id="PS51900">
    <property type="entry name" value="CB"/>
    <property type="match status" value="1"/>
</dbReference>
<dbReference type="PROSITE" id="PS51898">
    <property type="entry name" value="TYR_RECOMBINASE"/>
    <property type="match status" value="1"/>
</dbReference>
<gene>
    <name evidence="5" type="ORF">S06H3_50339</name>
</gene>
<accession>X1QGU5</accession>
<dbReference type="InterPro" id="IPR011010">
    <property type="entry name" value="DNA_brk_join_enz"/>
</dbReference>
<feature type="non-terminal residue" evidence="5">
    <location>
        <position position="109"/>
    </location>
</feature>
<evidence type="ECO:0000259" key="3">
    <source>
        <dbReference type="PROSITE" id="PS51898"/>
    </source>
</evidence>
<evidence type="ECO:0008006" key="6">
    <source>
        <dbReference type="Google" id="ProtNLM"/>
    </source>
</evidence>
<keyword evidence="1" id="KW-0238">DNA-binding</keyword>
<dbReference type="InterPro" id="IPR013762">
    <property type="entry name" value="Integrase-like_cat_sf"/>
</dbReference>
<dbReference type="Gene3D" id="1.10.443.10">
    <property type="entry name" value="Intergrase catalytic core"/>
    <property type="match status" value="1"/>
</dbReference>